<dbReference type="AlphaFoldDB" id="A0A843X5J4"/>
<feature type="region of interest" description="Disordered" evidence="1">
    <location>
        <begin position="22"/>
        <end position="68"/>
    </location>
</feature>
<reference evidence="2" key="1">
    <citation type="submission" date="2017-07" db="EMBL/GenBank/DDBJ databases">
        <title>Taro Niue Genome Assembly and Annotation.</title>
        <authorList>
            <person name="Atibalentja N."/>
            <person name="Keating K."/>
            <person name="Fields C.J."/>
        </authorList>
    </citation>
    <scope>NUCLEOTIDE SEQUENCE</scope>
    <source>
        <strain evidence="2">Niue_2</strain>
        <tissue evidence="2">Leaf</tissue>
    </source>
</reference>
<evidence type="ECO:0000313" key="2">
    <source>
        <dbReference type="EMBL" id="MQM14601.1"/>
    </source>
</evidence>
<gene>
    <name evidence="2" type="ORF">Taro_047535</name>
</gene>
<evidence type="ECO:0000313" key="3">
    <source>
        <dbReference type="Proteomes" id="UP000652761"/>
    </source>
</evidence>
<keyword evidence="3" id="KW-1185">Reference proteome</keyword>
<comment type="caution">
    <text evidence="2">The sequence shown here is derived from an EMBL/GenBank/DDBJ whole genome shotgun (WGS) entry which is preliminary data.</text>
</comment>
<name>A0A843X5J4_COLES</name>
<feature type="compositionally biased region" description="Low complexity" evidence="1">
    <location>
        <begin position="28"/>
        <end position="63"/>
    </location>
</feature>
<dbReference type="Proteomes" id="UP000652761">
    <property type="component" value="Unassembled WGS sequence"/>
</dbReference>
<dbReference type="EMBL" id="NMUH01006157">
    <property type="protein sequence ID" value="MQM14601.1"/>
    <property type="molecule type" value="Genomic_DNA"/>
</dbReference>
<sequence>MIPPSGFLLTPLEEFKQQLSTIKRKSCSSDSYGRSSSKSYSRSNINNYGRSSSSFNRSNGSSSERLSKWSEEEFDELKLGEDLSTDGYHLSTGGFYLSTSTGSSGILGSGSMKPVDS</sequence>
<protein>
    <submittedName>
        <fullName evidence="2">Uncharacterized protein</fullName>
    </submittedName>
</protein>
<proteinExistence type="predicted"/>
<organism evidence="2 3">
    <name type="scientific">Colocasia esculenta</name>
    <name type="common">Wild taro</name>
    <name type="synonym">Arum esculentum</name>
    <dbReference type="NCBI Taxonomy" id="4460"/>
    <lineage>
        <taxon>Eukaryota</taxon>
        <taxon>Viridiplantae</taxon>
        <taxon>Streptophyta</taxon>
        <taxon>Embryophyta</taxon>
        <taxon>Tracheophyta</taxon>
        <taxon>Spermatophyta</taxon>
        <taxon>Magnoliopsida</taxon>
        <taxon>Liliopsida</taxon>
        <taxon>Araceae</taxon>
        <taxon>Aroideae</taxon>
        <taxon>Colocasieae</taxon>
        <taxon>Colocasia</taxon>
    </lineage>
</organism>
<accession>A0A843X5J4</accession>
<evidence type="ECO:0000256" key="1">
    <source>
        <dbReference type="SAM" id="MobiDB-lite"/>
    </source>
</evidence>